<evidence type="ECO:0000256" key="4">
    <source>
        <dbReference type="ARBA" id="ARBA00022679"/>
    </source>
</evidence>
<dbReference type="GO" id="GO:0046920">
    <property type="term" value="F:alpha-(1-&gt;3)-fucosyltransferase activity"/>
    <property type="evidence" value="ECO:0007669"/>
    <property type="project" value="TreeGrafter"/>
</dbReference>
<keyword evidence="5" id="KW-0812">Transmembrane</keyword>
<dbReference type="GO" id="GO:0032580">
    <property type="term" value="C:Golgi cisterna membrane"/>
    <property type="evidence" value="ECO:0007669"/>
    <property type="project" value="UniProtKB-SubCell"/>
</dbReference>
<dbReference type="InterPro" id="IPR055270">
    <property type="entry name" value="Glyco_tran_10_C"/>
</dbReference>
<dbReference type="InterPro" id="IPR001503">
    <property type="entry name" value="Glyco_trans_10"/>
</dbReference>
<dbReference type="UniPathway" id="UPA00378"/>
<gene>
    <name evidence="9" type="ORF">PGLA2088_LOCUS49797</name>
</gene>
<organism evidence="9 10">
    <name type="scientific">Polarella glacialis</name>
    <name type="common">Dinoflagellate</name>
    <dbReference type="NCBI Taxonomy" id="89957"/>
    <lineage>
        <taxon>Eukaryota</taxon>
        <taxon>Sar</taxon>
        <taxon>Alveolata</taxon>
        <taxon>Dinophyceae</taxon>
        <taxon>Suessiales</taxon>
        <taxon>Suessiaceae</taxon>
        <taxon>Polarella</taxon>
    </lineage>
</organism>
<dbReference type="AlphaFoldDB" id="A0A813LU47"/>
<feature type="region of interest" description="Disordered" evidence="6">
    <location>
        <begin position="92"/>
        <end position="122"/>
    </location>
</feature>
<evidence type="ECO:0000256" key="7">
    <source>
        <dbReference type="SAM" id="SignalP"/>
    </source>
</evidence>
<accession>A0A813LU47</accession>
<evidence type="ECO:0000313" key="10">
    <source>
        <dbReference type="Proteomes" id="UP000626109"/>
    </source>
</evidence>
<feature type="chain" id="PRO_5032418203" description="Fucosyltransferase" evidence="7">
    <location>
        <begin position="26"/>
        <end position="473"/>
    </location>
</feature>
<dbReference type="InterPro" id="IPR038577">
    <property type="entry name" value="GT10-like_C_sf"/>
</dbReference>
<keyword evidence="5" id="KW-0472">Membrane</keyword>
<evidence type="ECO:0000256" key="6">
    <source>
        <dbReference type="SAM" id="MobiDB-lite"/>
    </source>
</evidence>
<evidence type="ECO:0000313" key="9">
    <source>
        <dbReference type="EMBL" id="CAE8739841.1"/>
    </source>
</evidence>
<dbReference type="SUPFAM" id="SSF53756">
    <property type="entry name" value="UDP-Glycosyltransferase/glycogen phosphorylase"/>
    <property type="match status" value="1"/>
</dbReference>
<name>A0A813LU47_POLGL</name>
<dbReference type="EMBL" id="CAJNNW010037168">
    <property type="protein sequence ID" value="CAE8739841.1"/>
    <property type="molecule type" value="Genomic_DNA"/>
</dbReference>
<proteinExistence type="inferred from homology"/>
<dbReference type="Gene3D" id="3.40.50.11660">
    <property type="entry name" value="Glycosyl transferase family 10, C-terminal domain"/>
    <property type="match status" value="1"/>
</dbReference>
<comment type="caution">
    <text evidence="9">The sequence shown here is derived from an EMBL/GenBank/DDBJ whole genome shotgun (WGS) entry which is preliminary data.</text>
</comment>
<comment type="pathway">
    <text evidence="1">Protein modification; protein glycosylation.</text>
</comment>
<reference evidence="9" key="1">
    <citation type="submission" date="2021-02" db="EMBL/GenBank/DDBJ databases">
        <authorList>
            <person name="Dougan E. K."/>
            <person name="Rhodes N."/>
            <person name="Thang M."/>
            <person name="Chan C."/>
        </authorList>
    </citation>
    <scope>NUCLEOTIDE SEQUENCE</scope>
</reference>
<feature type="compositionally biased region" description="Low complexity" evidence="6">
    <location>
        <begin position="97"/>
        <end position="117"/>
    </location>
</feature>
<sequence>MASKPLCSAFLQVACLLCLLQAAWCKEDVAACDEESILQLITQKNDLKAQSPMSTNNNTATAMVQTDAHLKYLTSEGAAFVAWKDAERQWLSKQKSKASNNNKQHQQQRQQQQQDVQPPHSSCDYPPDVTVLWYPPEKSVPWWPTSLLSQFQTAVITDCEVKCIKPASSEHCQNRADGVVYHLPNQRLHNFQLPHKQFNIGISMESTANYPFQEPSALRAAGYDVVATTRPDSDVPVAYFTASAFTQLQLNSFPGWDDRMPAAAFVATNCGWSNFAAHRITLVSQLSKLGVPVDSLGSCAPPGTRALHNSTYRRGNKVEFLKAYRVYLAFENSAEPGYVSEKVMDGYASGAVAVYWGAPDIYNYVPPASLIRLPDNTDDKDALQVVARQIMAVISNKSQWDQMMQWRSQNASSWKTEGGMDLLKLWDSPKLKGSISCRMCRLAYNHKKQANMSLSISAVAKPNEPSSSYKIER</sequence>
<dbReference type="PANTHER" id="PTHR11929">
    <property type="entry name" value="ALPHA- 1,3 -FUCOSYLTRANSFERASE"/>
    <property type="match status" value="1"/>
</dbReference>
<evidence type="ECO:0000256" key="5">
    <source>
        <dbReference type="RuleBase" id="RU003832"/>
    </source>
</evidence>
<comment type="similarity">
    <text evidence="2 5">Belongs to the glycosyltransferase 10 family.</text>
</comment>
<keyword evidence="4 5" id="KW-0808">Transferase</keyword>
<evidence type="ECO:0000259" key="8">
    <source>
        <dbReference type="Pfam" id="PF00852"/>
    </source>
</evidence>
<protein>
    <recommendedName>
        <fullName evidence="5">Fucosyltransferase</fullName>
        <ecNumber evidence="5">2.4.1.-</ecNumber>
    </recommendedName>
</protein>
<keyword evidence="7" id="KW-0732">Signal</keyword>
<dbReference type="Pfam" id="PF00852">
    <property type="entry name" value="Glyco_transf_10"/>
    <property type="match status" value="1"/>
</dbReference>
<comment type="subcellular location">
    <subcellularLocation>
        <location evidence="5">Golgi apparatus</location>
        <location evidence="5">Golgi stack membrane</location>
        <topology evidence="5">Single-pass type II membrane protein</topology>
    </subcellularLocation>
</comment>
<keyword evidence="3 5" id="KW-0328">Glycosyltransferase</keyword>
<dbReference type="Proteomes" id="UP000626109">
    <property type="component" value="Unassembled WGS sequence"/>
</dbReference>
<keyword evidence="5" id="KW-0333">Golgi apparatus</keyword>
<dbReference type="EC" id="2.4.1.-" evidence="5"/>
<feature type="signal peptide" evidence="7">
    <location>
        <begin position="1"/>
        <end position="25"/>
    </location>
</feature>
<evidence type="ECO:0000256" key="3">
    <source>
        <dbReference type="ARBA" id="ARBA00022676"/>
    </source>
</evidence>
<evidence type="ECO:0000256" key="1">
    <source>
        <dbReference type="ARBA" id="ARBA00004922"/>
    </source>
</evidence>
<evidence type="ECO:0000256" key="2">
    <source>
        <dbReference type="ARBA" id="ARBA00008919"/>
    </source>
</evidence>
<feature type="domain" description="Fucosyltransferase C-terminal" evidence="8">
    <location>
        <begin position="261"/>
        <end position="452"/>
    </location>
</feature>
<dbReference type="PANTHER" id="PTHR11929:SF194">
    <property type="entry name" value="ALPHA-(1,3)-FUCOSYLTRANSFERASE 10"/>
    <property type="match status" value="1"/>
</dbReference>